<sequence>MGLAIIYLYESTTTDFIYNGQSFPKAYEVTVDRTINDEFFVTGKHPLDENNRYKLIQKDKIIKAHTPDGMQPFRIMDVNKRLGYVEFEAWPLLYADLRNKLIKPFKISNSSGQSALNAFINNLLLGTKFSFTSNILSAHDFSVRDETDAQEDPNQLYDALEVFKRIVNRWSGEIIINGYDIRLVSRLGKDTDALLYEKKNITDFVDKESIQGIVTRVHGKSEWTEDGPDGKQLTKRIKTTVDSPLINAYSGIVFEQQFTNNDIRTEQELKNWLTLKFSTENIDKPSRTIELDTNIVDETEVALGDKLNLKYLKHDVDMLIRMTKYQYDGFNNRYIKIFVGDALEHFTGSVQNTISVVETNIKNSVDKSIAHVIINQLGQKMIYSEYEPEGDYNEGDVWFDNKGGMFIWNEESANWIPHPFNNRMDAIGQEVKAAIEQADLDRTKAERDFESAKQEAKQYTEAKAQEFDNQLLIVNQNVLTATNSANAAVLKADKAIEDAGFMRVDVDAAKVNAIDALTKAQSATDNVNSLTTSYDALTQTVGFKAERTQVNAISGVVDQHELKISANSTAIAARLTSAQVDSLVAAKKYVNETTLNATANGLSTLITQVSTDLNTKMAEGDIYIRGTGWNRMANRILMVNGKTIYDSYDIGLRVTTLRRTDLSTVFDGTYDIYSGDHTIAQNQLADKLNGLDDSVFIILTSYDAINITTSRLRIALERIGGTGTQIQTPIHRSPFALLGIAGIGKGSGIEMISGVSTDSPYAEIASKVINGVPQGINNIGNATLEKFTTLEATVNGINTVVGTKANQSQVTQLATQVSTKVESATYNSKMTQLDSAINLRVVQGDVTEAILSDKTVKDTRYDNQFPSWYYANYPKQTVEEFKLRTTVGIINGSASYGQLTTKVPWDDSSGGAITQTFSSGDGVFQRISNGDGSWLAWDKIAESGKLISQINVSTEGILLQGKRIQLDGDVTMTSAFVDILDVKTLSAVYADIPTIRNKVLITDAITTDMIKADAGLFDKVFINDAVVQKLTVKSSFISSVKAIDITADKITGGTANFANFNAINFNANSITSGTVSGASSTWNLNTGLMNFTNPSTGDLLQLMQGEIRFQNGAQGRYLKYQSEGLLLQPFASNTGTSKNTALHLIGGGPGSYQYIQFVSQDLSGVNMRLQAEGQNMTAFHGSTGSFIVSKYGDSTATGTVISGGYETRHPTGISLRIAGNSISTPRDGARDIYITPQGTGAVVSGAADGTRYNFVASDFVKQSSRDTKTNIVPLERGLDNIRQLRPVSYNKIDKLNQGIFEIEKGFIAEDSLMVATVDGKGIYDSHITAYLVKGVQELDQKVIAIDSLATTANSTANDAMNIAIQVDSEVQQMKNKIIVLEKEIKTLKGAV</sequence>
<evidence type="ECO:0000313" key="4">
    <source>
        <dbReference type="Proteomes" id="UP000199481"/>
    </source>
</evidence>
<dbReference type="PROSITE" id="PS51688">
    <property type="entry name" value="ICA"/>
    <property type="match status" value="1"/>
</dbReference>
<proteinExistence type="predicted"/>
<evidence type="ECO:0000256" key="1">
    <source>
        <dbReference type="SAM" id="Coils"/>
    </source>
</evidence>
<dbReference type="EMBL" id="FNJW01000008">
    <property type="protein sequence ID" value="SDQ18655.1"/>
    <property type="molecule type" value="Genomic_DNA"/>
</dbReference>
<feature type="coiled-coil region" evidence="1">
    <location>
        <begin position="1363"/>
        <end position="1390"/>
    </location>
</feature>
<accession>A0A1H0YU06</accession>
<evidence type="ECO:0000313" key="3">
    <source>
        <dbReference type="EMBL" id="SDQ18655.1"/>
    </source>
</evidence>
<dbReference type="InterPro" id="IPR030392">
    <property type="entry name" value="S74_ICA"/>
</dbReference>
<reference evidence="4" key="1">
    <citation type="submission" date="2016-10" db="EMBL/GenBank/DDBJ databases">
        <authorList>
            <person name="Varghese N."/>
            <person name="Submissions S."/>
        </authorList>
    </citation>
    <scope>NUCLEOTIDE SEQUENCE [LARGE SCALE GENOMIC DNA]</scope>
    <source>
        <strain evidence="4">MPL-11</strain>
    </source>
</reference>
<dbReference type="NCBIfam" id="TIGR01665">
    <property type="entry name" value="put_anti_recept"/>
    <property type="match status" value="1"/>
</dbReference>
<keyword evidence="1" id="KW-0175">Coiled coil</keyword>
<keyword evidence="4" id="KW-1185">Reference proteome</keyword>
<dbReference type="OrthoDB" id="2205874at2"/>
<dbReference type="InterPro" id="IPR007119">
    <property type="entry name" value="Phage_tail_spike_N"/>
</dbReference>
<name>A0A1H0YU06_9LACT</name>
<organism evidence="3 4">
    <name type="scientific">Carnobacterium viridans</name>
    <dbReference type="NCBI Taxonomy" id="174587"/>
    <lineage>
        <taxon>Bacteria</taxon>
        <taxon>Bacillati</taxon>
        <taxon>Bacillota</taxon>
        <taxon>Bacilli</taxon>
        <taxon>Lactobacillales</taxon>
        <taxon>Carnobacteriaceae</taxon>
        <taxon>Carnobacterium</taxon>
    </lineage>
</organism>
<protein>
    <submittedName>
        <fullName evidence="3">Phage minor structural protein, N-terminal region</fullName>
    </submittedName>
</protein>
<evidence type="ECO:0000259" key="2">
    <source>
        <dbReference type="PROSITE" id="PS51688"/>
    </source>
</evidence>
<dbReference type="Pfam" id="PF13884">
    <property type="entry name" value="Peptidase_S74"/>
    <property type="match status" value="1"/>
</dbReference>
<gene>
    <name evidence="3" type="ORF">SAMN04487752_1155</name>
</gene>
<feature type="domain" description="Peptidase S74" evidence="2">
    <location>
        <begin position="1263"/>
        <end position="1384"/>
    </location>
</feature>
<dbReference type="Proteomes" id="UP000199481">
    <property type="component" value="Unassembled WGS sequence"/>
</dbReference>
<feature type="coiled-coil region" evidence="1">
    <location>
        <begin position="435"/>
        <end position="462"/>
    </location>
</feature>